<organism evidence="2 3">
    <name type="scientific">Cyclospora cayetanensis</name>
    <dbReference type="NCBI Taxonomy" id="88456"/>
    <lineage>
        <taxon>Eukaryota</taxon>
        <taxon>Sar</taxon>
        <taxon>Alveolata</taxon>
        <taxon>Apicomplexa</taxon>
        <taxon>Conoidasida</taxon>
        <taxon>Coccidia</taxon>
        <taxon>Eucoccidiorida</taxon>
        <taxon>Eimeriorina</taxon>
        <taxon>Eimeriidae</taxon>
        <taxon>Cyclospora</taxon>
    </lineage>
</organism>
<feature type="compositionally biased region" description="Basic and acidic residues" evidence="1">
    <location>
        <begin position="313"/>
        <end position="324"/>
    </location>
</feature>
<protein>
    <submittedName>
        <fullName evidence="2">Protein kinase (Incomplete catalytic triad)</fullName>
    </submittedName>
</protein>
<keyword evidence="2" id="KW-0808">Transferase</keyword>
<sequence length="324" mass="35822">MSDVFLERSQEYYKTNNTAAYAESGAAAVAGEAFARQFAAATARKRSTNDSLQPQNSELQTQHQLHIQQAAQEADEHRQLQQPPAHLWHQDWTAAAFAAFERPSSAAPFEPNQQLAGTATEAQGALLPLEVIIKPEGILEEEQKLLELLQFDLLRHPSAFSILTKLWSIAEESATAIAKRILQPQQHAEFRMPKSSVSLLERLLEGESPDDGGQHCSERLCVCLCVELDEKIGRKADAEGAVRGSRTLLEGCLGSTQRRLMSRSETLAHLIVENDVLPLAAQRCAALPLGDCHDSHGRLRWQPQKGAPKKRSQGKESPKKENEN</sequence>
<evidence type="ECO:0000256" key="1">
    <source>
        <dbReference type="SAM" id="MobiDB-lite"/>
    </source>
</evidence>
<dbReference type="VEuPathDB" id="ToxoDB:cyc_02481"/>
<dbReference type="VEuPathDB" id="ToxoDB:LOC34619326"/>
<evidence type="ECO:0000313" key="3">
    <source>
        <dbReference type="Proteomes" id="UP000095192"/>
    </source>
</evidence>
<gene>
    <name evidence="2" type="ORF">cyc_02481</name>
</gene>
<dbReference type="EMBL" id="JROU02000840">
    <property type="protein sequence ID" value="OEH78165.1"/>
    <property type="molecule type" value="Genomic_DNA"/>
</dbReference>
<evidence type="ECO:0000313" key="2">
    <source>
        <dbReference type="EMBL" id="OEH78165.1"/>
    </source>
</evidence>
<keyword evidence="3" id="KW-1185">Reference proteome</keyword>
<dbReference type="AlphaFoldDB" id="A0A1D3D3Z1"/>
<reference evidence="2 3" key="1">
    <citation type="journal article" date="2016" name="BMC Genomics">
        <title>Comparative genomics reveals Cyclospora cayetanensis possesses coccidia-like metabolism and invasion components but unique surface antigens.</title>
        <authorList>
            <person name="Liu S."/>
            <person name="Wang L."/>
            <person name="Zheng H."/>
            <person name="Xu Z."/>
            <person name="Roellig D.M."/>
            <person name="Li N."/>
            <person name="Frace M.A."/>
            <person name="Tang K."/>
            <person name="Arrowood M.J."/>
            <person name="Moss D.M."/>
            <person name="Zhang L."/>
            <person name="Feng Y."/>
            <person name="Xiao L."/>
        </authorList>
    </citation>
    <scope>NUCLEOTIDE SEQUENCE [LARGE SCALE GENOMIC DNA]</scope>
    <source>
        <strain evidence="2 3">CHN_HEN01</strain>
    </source>
</reference>
<dbReference type="Proteomes" id="UP000095192">
    <property type="component" value="Unassembled WGS sequence"/>
</dbReference>
<dbReference type="GO" id="GO:0016301">
    <property type="term" value="F:kinase activity"/>
    <property type="evidence" value="ECO:0007669"/>
    <property type="project" value="UniProtKB-KW"/>
</dbReference>
<feature type="region of interest" description="Disordered" evidence="1">
    <location>
        <begin position="296"/>
        <end position="324"/>
    </location>
</feature>
<feature type="region of interest" description="Disordered" evidence="1">
    <location>
        <begin position="45"/>
        <end position="82"/>
    </location>
</feature>
<feature type="compositionally biased region" description="Polar residues" evidence="1">
    <location>
        <begin position="49"/>
        <end position="71"/>
    </location>
</feature>
<accession>A0A1D3D3Z1</accession>
<keyword evidence="2" id="KW-0418">Kinase</keyword>
<proteinExistence type="predicted"/>
<dbReference type="InParanoid" id="A0A1D3D3Z1"/>
<name>A0A1D3D3Z1_9EIME</name>
<comment type="caution">
    <text evidence="2">The sequence shown here is derived from an EMBL/GenBank/DDBJ whole genome shotgun (WGS) entry which is preliminary data.</text>
</comment>